<evidence type="ECO:0000256" key="2">
    <source>
        <dbReference type="ARBA" id="ARBA00022723"/>
    </source>
</evidence>
<dbReference type="PROSITE" id="PS50102">
    <property type="entry name" value="RRM"/>
    <property type="match status" value="2"/>
</dbReference>
<keyword evidence="2" id="KW-0479">Metal-binding</keyword>
<dbReference type="Pfam" id="PF01585">
    <property type="entry name" value="G-patch"/>
    <property type="match status" value="1"/>
</dbReference>
<keyword evidence="4 9" id="KW-0863">Zinc-finger</keyword>
<evidence type="ECO:0000259" key="13">
    <source>
        <dbReference type="PROSITE" id="PS50199"/>
    </source>
</evidence>
<feature type="region of interest" description="Disordered" evidence="10">
    <location>
        <begin position="487"/>
        <end position="522"/>
    </location>
</feature>
<comment type="subcellular location">
    <subcellularLocation>
        <location evidence="1">Nucleus</location>
    </subcellularLocation>
</comment>
<dbReference type="InterPro" id="IPR036443">
    <property type="entry name" value="Znf_RanBP2_sf"/>
</dbReference>
<dbReference type="CDD" id="cd16162">
    <property type="entry name" value="OCRE_RBM5_like"/>
    <property type="match status" value="1"/>
</dbReference>
<dbReference type="GO" id="GO:0005634">
    <property type="term" value="C:nucleus"/>
    <property type="evidence" value="ECO:0007669"/>
    <property type="project" value="UniProtKB-SubCell"/>
</dbReference>
<protein>
    <submittedName>
        <fullName evidence="15">RNA-binding protein 5</fullName>
    </submittedName>
</protein>
<dbReference type="GO" id="GO:0003723">
    <property type="term" value="F:RNA binding"/>
    <property type="evidence" value="ECO:0007669"/>
    <property type="project" value="UniProtKB-UniRule"/>
</dbReference>
<dbReference type="PROSITE" id="PS01358">
    <property type="entry name" value="ZF_RANBP2_1"/>
    <property type="match status" value="1"/>
</dbReference>
<organism evidence="14 15">
    <name type="scientific">Meloidogyne incognita</name>
    <name type="common">Southern root-knot nematode worm</name>
    <name type="synonym">Oxyuris incognita</name>
    <dbReference type="NCBI Taxonomy" id="6306"/>
    <lineage>
        <taxon>Eukaryota</taxon>
        <taxon>Metazoa</taxon>
        <taxon>Ecdysozoa</taxon>
        <taxon>Nematoda</taxon>
        <taxon>Chromadorea</taxon>
        <taxon>Rhabditida</taxon>
        <taxon>Tylenchina</taxon>
        <taxon>Tylenchomorpha</taxon>
        <taxon>Tylenchoidea</taxon>
        <taxon>Meloidogynidae</taxon>
        <taxon>Meloidogyninae</taxon>
        <taxon>Meloidogyne</taxon>
        <taxon>Meloidogyne incognita group</taxon>
    </lineage>
</organism>
<evidence type="ECO:0000256" key="3">
    <source>
        <dbReference type="ARBA" id="ARBA00022737"/>
    </source>
</evidence>
<dbReference type="InterPro" id="IPR012677">
    <property type="entry name" value="Nucleotide-bd_a/b_plait_sf"/>
</dbReference>
<dbReference type="PROSITE" id="PS50174">
    <property type="entry name" value="G_PATCH"/>
    <property type="match status" value="1"/>
</dbReference>
<evidence type="ECO:0000256" key="10">
    <source>
        <dbReference type="SAM" id="MobiDB-lite"/>
    </source>
</evidence>
<keyword evidence="5" id="KW-0862">Zinc</keyword>
<feature type="compositionally biased region" description="Basic and acidic residues" evidence="10">
    <location>
        <begin position="509"/>
        <end position="522"/>
    </location>
</feature>
<dbReference type="GO" id="GO:0000398">
    <property type="term" value="P:mRNA splicing, via spliceosome"/>
    <property type="evidence" value="ECO:0007669"/>
    <property type="project" value="TreeGrafter"/>
</dbReference>
<evidence type="ECO:0000256" key="7">
    <source>
        <dbReference type="ARBA" id="ARBA00023242"/>
    </source>
</evidence>
<keyword evidence="3" id="KW-0677">Repeat</keyword>
<dbReference type="Proteomes" id="UP000887563">
    <property type="component" value="Unplaced"/>
</dbReference>
<feature type="domain" description="RRM" evidence="11">
    <location>
        <begin position="226"/>
        <end position="302"/>
    </location>
</feature>
<evidence type="ECO:0000259" key="11">
    <source>
        <dbReference type="PROSITE" id="PS50102"/>
    </source>
</evidence>
<feature type="compositionally biased region" description="Basic and acidic residues" evidence="10">
    <location>
        <begin position="489"/>
        <end position="498"/>
    </location>
</feature>
<feature type="domain" description="G-patch" evidence="12">
    <location>
        <begin position="761"/>
        <end position="807"/>
    </location>
</feature>
<evidence type="ECO:0000256" key="9">
    <source>
        <dbReference type="PROSITE-ProRule" id="PRU00322"/>
    </source>
</evidence>
<dbReference type="SMART" id="SM00360">
    <property type="entry name" value="RRM"/>
    <property type="match status" value="2"/>
</dbReference>
<dbReference type="PROSITE" id="PS50199">
    <property type="entry name" value="ZF_RANBP2_2"/>
    <property type="match status" value="1"/>
</dbReference>
<evidence type="ECO:0000313" key="15">
    <source>
        <dbReference type="WBParaSite" id="Minc3s00131g05585"/>
    </source>
</evidence>
<feature type="compositionally biased region" description="Basic and acidic residues" evidence="10">
    <location>
        <begin position="29"/>
        <end position="53"/>
    </location>
</feature>
<evidence type="ECO:0000256" key="1">
    <source>
        <dbReference type="ARBA" id="ARBA00004123"/>
    </source>
</evidence>
<sequence>MSRRNRDSRSTSSSLSRSRSTSRSTYESSPRDRDYRTDRSRSRSRSRSRDRGRYSRRRSPRRRRERTRSPFSRRRSPADTAKPSSKVILTSLPSYVDKDVLNILLARQGYHPIDIRVVRRNTDGGSVRVFGFIEFSDVYTAEDWISFNKGYLKLDDGFQVRLEYSREEIAREKHTYNPLASDWTCSKCTINNFNRRTNCFKCGTSRQESDAMEAKGYAMVGVSPSDTLLIRELPVTVTEEIIRSSLGKYTDLTVQRVQISSSKLYAFVQMRSSDEAGTVLHIFNKTVPYIDNCAVIITYSRQSLNQILILENVNILKSQSGISSSSISEDPTNSAAQLAQNAIRIANMGRSTPNATPAVSTYEVPPRQCVSTPFGYLPVYETPDPKSFQFEPSSGYYYDTATGFYFDSKTQYYFNTNTNHWMFWSHRYSCYIDCHGGDDELKSKLQEEERLTRQSTESCSVAILPTSSSNELETNLEQSHVESLAVVPSKDEVVEESNKPVVKRKRKHKDDDENKPKTPQEIQKEMEKWARRQDKIKMSFKQPQIPVSTVEKSSVSNVMSKPINKNVVESQLEPIKKPWDDDDDDGSEVVPAGAALPGKYLGVTHRLFRVRKARAQMSAGLAVSSDTPIEQSNDQQHPLSGKDHGDSIGAESDDHSNAFDESKYIDQTKKFCLLCRRQFPDVQTLDKHVNMSNLHKNNLMAKVKELQGEKGSTPEQRYRDRAMERRSHFGYDPGLKDEPEEASAEVTQAVAAYKAAKPLDSTNVGNRMLKSMGWSEGCGLGRNLQGIVQPIQAEQHVQGVGLGSSGSKIDVNASWKDRNRKSAIQRFNDLHDT</sequence>
<dbReference type="InterPro" id="IPR001876">
    <property type="entry name" value="Znf_RanBP2"/>
</dbReference>
<dbReference type="SMART" id="SM00547">
    <property type="entry name" value="ZnF_RBZ"/>
    <property type="match status" value="1"/>
</dbReference>
<name>A0A914KY11_MELIC</name>
<dbReference type="PANTHER" id="PTHR13948">
    <property type="entry name" value="RNA-BINDING PROTEIN"/>
    <property type="match status" value="1"/>
</dbReference>
<feature type="domain" description="RanBP2-type" evidence="13">
    <location>
        <begin position="179"/>
        <end position="208"/>
    </location>
</feature>
<evidence type="ECO:0000256" key="4">
    <source>
        <dbReference type="ARBA" id="ARBA00022771"/>
    </source>
</evidence>
<feature type="compositionally biased region" description="Low complexity" evidence="10">
    <location>
        <begin position="10"/>
        <end position="28"/>
    </location>
</feature>
<keyword evidence="14" id="KW-1185">Reference proteome</keyword>
<feature type="domain" description="RRM" evidence="11">
    <location>
        <begin position="85"/>
        <end position="167"/>
    </location>
</feature>
<dbReference type="WBParaSite" id="Minc3s00131g05585">
    <property type="protein sequence ID" value="Minc3s00131g05585"/>
    <property type="gene ID" value="Minc3s00131g05585"/>
</dbReference>
<dbReference type="InterPro" id="IPR035979">
    <property type="entry name" value="RBD_domain_sf"/>
</dbReference>
<dbReference type="SMART" id="SM00443">
    <property type="entry name" value="G_patch"/>
    <property type="match status" value="1"/>
</dbReference>
<dbReference type="Pfam" id="PF17780">
    <property type="entry name" value="OCRE"/>
    <property type="match status" value="1"/>
</dbReference>
<feature type="compositionally biased region" description="Basic residues" evidence="10">
    <location>
        <begin position="54"/>
        <end position="75"/>
    </location>
</feature>
<dbReference type="Gene3D" id="4.10.1060.10">
    <property type="entry name" value="Zinc finger, RanBP2-type"/>
    <property type="match status" value="1"/>
</dbReference>
<proteinExistence type="predicted"/>
<keyword evidence="7" id="KW-0539">Nucleus</keyword>
<feature type="compositionally biased region" description="Polar residues" evidence="10">
    <location>
        <begin position="624"/>
        <end position="638"/>
    </location>
</feature>
<dbReference type="Gene3D" id="3.30.70.330">
    <property type="match status" value="2"/>
</dbReference>
<dbReference type="InterPro" id="IPR000504">
    <property type="entry name" value="RRM_dom"/>
</dbReference>
<evidence type="ECO:0000256" key="8">
    <source>
        <dbReference type="PROSITE-ProRule" id="PRU00176"/>
    </source>
</evidence>
<evidence type="ECO:0000259" key="12">
    <source>
        <dbReference type="PROSITE" id="PS50174"/>
    </source>
</evidence>
<feature type="compositionally biased region" description="Basic and acidic residues" evidence="10">
    <location>
        <begin position="640"/>
        <end position="657"/>
    </location>
</feature>
<feature type="region of interest" description="Disordered" evidence="10">
    <location>
        <begin position="619"/>
        <end position="657"/>
    </location>
</feature>
<reference evidence="15" key="1">
    <citation type="submission" date="2022-11" db="UniProtKB">
        <authorList>
            <consortium name="WormBaseParasite"/>
        </authorList>
    </citation>
    <scope>IDENTIFICATION</scope>
</reference>
<dbReference type="SUPFAM" id="SSF54928">
    <property type="entry name" value="RNA-binding domain, RBD"/>
    <property type="match status" value="1"/>
</dbReference>
<dbReference type="InterPro" id="IPR041591">
    <property type="entry name" value="OCRE"/>
</dbReference>
<dbReference type="PANTHER" id="PTHR13948:SF3">
    <property type="entry name" value="FI21118P1"/>
    <property type="match status" value="1"/>
</dbReference>
<evidence type="ECO:0000256" key="5">
    <source>
        <dbReference type="ARBA" id="ARBA00022833"/>
    </source>
</evidence>
<keyword evidence="6 8" id="KW-0694">RNA-binding</keyword>
<feature type="region of interest" description="Disordered" evidence="10">
    <location>
        <begin position="1"/>
        <end position="85"/>
    </location>
</feature>
<evidence type="ECO:0000256" key="6">
    <source>
        <dbReference type="ARBA" id="ARBA00022884"/>
    </source>
</evidence>
<dbReference type="GO" id="GO:0008270">
    <property type="term" value="F:zinc ion binding"/>
    <property type="evidence" value="ECO:0007669"/>
    <property type="project" value="UniProtKB-KW"/>
</dbReference>
<dbReference type="SUPFAM" id="SSF90209">
    <property type="entry name" value="Ran binding protein zinc finger-like"/>
    <property type="match status" value="1"/>
</dbReference>
<accession>A0A914KY11</accession>
<evidence type="ECO:0000313" key="14">
    <source>
        <dbReference type="Proteomes" id="UP000887563"/>
    </source>
</evidence>
<dbReference type="InterPro" id="IPR000467">
    <property type="entry name" value="G_patch_dom"/>
</dbReference>
<dbReference type="AlphaFoldDB" id="A0A914KY11"/>